<name>A0ABV3SZP1_9ACTN</name>
<proteinExistence type="predicted"/>
<comment type="caution">
    <text evidence="4">The sequence shown here is derived from an EMBL/GenBank/DDBJ whole genome shotgun (WGS) entry which is preliminary data.</text>
</comment>
<evidence type="ECO:0000256" key="2">
    <source>
        <dbReference type="ARBA" id="ARBA00023163"/>
    </source>
</evidence>
<dbReference type="Gene3D" id="1.10.357.10">
    <property type="entry name" value="Tetracycline Repressor, domain 2"/>
    <property type="match status" value="1"/>
</dbReference>
<keyword evidence="5" id="KW-1185">Reference proteome</keyword>
<dbReference type="EMBL" id="JBFPJR010000020">
    <property type="protein sequence ID" value="MEX0428405.1"/>
    <property type="molecule type" value="Genomic_DNA"/>
</dbReference>
<dbReference type="Proteomes" id="UP001556631">
    <property type="component" value="Unassembled WGS sequence"/>
</dbReference>
<feature type="domain" description="Tetracycline repressor TetR C-terminal" evidence="3">
    <location>
        <begin position="28"/>
        <end position="147"/>
    </location>
</feature>
<dbReference type="InterPro" id="IPR036271">
    <property type="entry name" value="Tet_transcr_reg_TetR-rel_C_sf"/>
</dbReference>
<evidence type="ECO:0000259" key="3">
    <source>
        <dbReference type="Pfam" id="PF02909"/>
    </source>
</evidence>
<protein>
    <submittedName>
        <fullName evidence="4">TetR/AcrR family transcriptional regulator C-terminal domain-containing protein</fullName>
    </submittedName>
</protein>
<keyword evidence="2" id="KW-0804">Transcription</keyword>
<dbReference type="RefSeq" id="WP_367994419.1">
    <property type="nucleotide sequence ID" value="NZ_JBFPJR010000020.1"/>
</dbReference>
<organism evidence="4 5">
    <name type="scientific">Nocardioides eburneus</name>
    <dbReference type="NCBI Taxonomy" id="3231482"/>
    <lineage>
        <taxon>Bacteria</taxon>
        <taxon>Bacillati</taxon>
        <taxon>Actinomycetota</taxon>
        <taxon>Actinomycetes</taxon>
        <taxon>Propionibacteriales</taxon>
        <taxon>Nocardioidaceae</taxon>
        <taxon>Nocardioides</taxon>
    </lineage>
</organism>
<evidence type="ECO:0000313" key="5">
    <source>
        <dbReference type="Proteomes" id="UP001556631"/>
    </source>
</evidence>
<sequence>MLALVVAVGHGLRRPSRCRTLLDYGERTWARSLRAALATHPNLVPVLAQGPGHRASSLQRADDVHGGLVGAGWPPREATMIGAATKYVVFGAAMGSFSKGFVDDVAVYAHRYPHLSDAHRIAEHAEEIDRDSFDYALDAFIVGLRARFETLTR</sequence>
<dbReference type="SUPFAM" id="SSF48498">
    <property type="entry name" value="Tetracyclin repressor-like, C-terminal domain"/>
    <property type="match status" value="1"/>
</dbReference>
<evidence type="ECO:0000256" key="1">
    <source>
        <dbReference type="ARBA" id="ARBA00023015"/>
    </source>
</evidence>
<dbReference type="InterPro" id="IPR004111">
    <property type="entry name" value="Repressor_TetR_C"/>
</dbReference>
<keyword evidence="1" id="KW-0805">Transcription regulation</keyword>
<dbReference type="Pfam" id="PF02909">
    <property type="entry name" value="TetR_C_1"/>
    <property type="match status" value="1"/>
</dbReference>
<gene>
    <name evidence="4" type="ORF">AB3X52_12310</name>
</gene>
<accession>A0ABV3SZP1</accession>
<reference evidence="4 5" key="1">
    <citation type="submission" date="2024-07" db="EMBL/GenBank/DDBJ databases">
        <authorList>
            <person name="Lee S."/>
            <person name="Kang M."/>
        </authorList>
    </citation>
    <scope>NUCLEOTIDE SEQUENCE [LARGE SCALE GENOMIC DNA]</scope>
    <source>
        <strain evidence="4 5">DS6</strain>
    </source>
</reference>
<evidence type="ECO:0000313" key="4">
    <source>
        <dbReference type="EMBL" id="MEX0428405.1"/>
    </source>
</evidence>